<protein>
    <submittedName>
        <fullName evidence="1">Uncharacterized protein</fullName>
    </submittedName>
</protein>
<organism evidence="1">
    <name type="scientific">Catovirus CTV1</name>
    <dbReference type="NCBI Taxonomy" id="1977631"/>
    <lineage>
        <taxon>Viruses</taxon>
        <taxon>Varidnaviria</taxon>
        <taxon>Bamfordvirae</taxon>
        <taxon>Nucleocytoviricota</taxon>
        <taxon>Megaviricetes</taxon>
        <taxon>Imitervirales</taxon>
        <taxon>Mimiviridae</taxon>
        <taxon>Klosneuvirinae</taxon>
        <taxon>Catovirus</taxon>
    </lineage>
</organism>
<accession>A0A1V0SB52</accession>
<sequence>MREKKIKFILIQIDEAHSTAWPIGLKNAPEPQKSFEERIYRANEFVNNDNPPFPVYVDGWDNIFAETFRAWPDKYYCINNKYEIIGKSKYGNQGDNDALIVEDCTVLINKLLEQ</sequence>
<evidence type="ECO:0000313" key="1">
    <source>
        <dbReference type="EMBL" id="ARF08933.1"/>
    </source>
</evidence>
<dbReference type="EMBL" id="KY684083">
    <property type="protein sequence ID" value="ARF08933.1"/>
    <property type="molecule type" value="Genomic_DNA"/>
</dbReference>
<reference evidence="1" key="1">
    <citation type="journal article" date="2017" name="Science">
        <title>Giant viruses with an expanded complement of translation system components.</title>
        <authorList>
            <person name="Schulz F."/>
            <person name="Yutin N."/>
            <person name="Ivanova N.N."/>
            <person name="Ortega D.R."/>
            <person name="Lee T.K."/>
            <person name="Vierheilig J."/>
            <person name="Daims H."/>
            <person name="Horn M."/>
            <person name="Wagner M."/>
            <person name="Jensen G.J."/>
            <person name="Kyrpides N.C."/>
            <person name="Koonin E.V."/>
            <person name="Woyke T."/>
        </authorList>
    </citation>
    <scope>NUCLEOTIDE SEQUENCE</scope>
    <source>
        <strain evidence="1">CTV1</strain>
    </source>
</reference>
<name>A0A1V0SB52_9VIRU</name>
<gene>
    <name evidence="1" type="ORF">Catovirus_1_983</name>
</gene>
<dbReference type="Gene3D" id="3.40.30.10">
    <property type="entry name" value="Glutaredoxin"/>
    <property type="match status" value="1"/>
</dbReference>
<proteinExistence type="predicted"/>